<dbReference type="GO" id="GO:0044283">
    <property type="term" value="P:small molecule biosynthetic process"/>
    <property type="evidence" value="ECO:0007669"/>
    <property type="project" value="UniProtKB-ARBA"/>
</dbReference>
<evidence type="ECO:0000313" key="4">
    <source>
        <dbReference type="EMBL" id="KAK3395064.1"/>
    </source>
</evidence>
<accession>A0AAE0U943</accession>
<dbReference type="AlphaFoldDB" id="A0AAE0U943"/>
<dbReference type="InterPro" id="IPR005123">
    <property type="entry name" value="Oxoglu/Fe-dep_dioxygenase_dom"/>
</dbReference>
<reference evidence="4" key="1">
    <citation type="journal article" date="2023" name="Mol. Phylogenet. Evol.">
        <title>Genome-scale phylogeny and comparative genomics of the fungal order Sordariales.</title>
        <authorList>
            <person name="Hensen N."/>
            <person name="Bonometti L."/>
            <person name="Westerberg I."/>
            <person name="Brannstrom I.O."/>
            <person name="Guillou S."/>
            <person name="Cros-Aarteil S."/>
            <person name="Calhoun S."/>
            <person name="Haridas S."/>
            <person name="Kuo A."/>
            <person name="Mondo S."/>
            <person name="Pangilinan J."/>
            <person name="Riley R."/>
            <person name="LaButti K."/>
            <person name="Andreopoulos B."/>
            <person name="Lipzen A."/>
            <person name="Chen C."/>
            <person name="Yan M."/>
            <person name="Daum C."/>
            <person name="Ng V."/>
            <person name="Clum A."/>
            <person name="Steindorff A."/>
            <person name="Ohm R.A."/>
            <person name="Martin F."/>
            <person name="Silar P."/>
            <person name="Natvig D.O."/>
            <person name="Lalanne C."/>
            <person name="Gautier V."/>
            <person name="Ament-Velasquez S.L."/>
            <person name="Kruys A."/>
            <person name="Hutchinson M.I."/>
            <person name="Powell A.J."/>
            <person name="Barry K."/>
            <person name="Miller A.N."/>
            <person name="Grigoriev I.V."/>
            <person name="Debuchy R."/>
            <person name="Gladieux P."/>
            <person name="Hiltunen Thoren M."/>
            <person name="Johannesson H."/>
        </authorList>
    </citation>
    <scope>NUCLEOTIDE SEQUENCE</scope>
    <source>
        <strain evidence="4">CBS 232.78</strain>
    </source>
</reference>
<gene>
    <name evidence="4" type="ORF">B0H63DRAFT_556159</name>
</gene>
<dbReference type="Pfam" id="PF14226">
    <property type="entry name" value="DIOX_N"/>
    <property type="match status" value="1"/>
</dbReference>
<evidence type="ECO:0000259" key="3">
    <source>
        <dbReference type="PROSITE" id="PS51471"/>
    </source>
</evidence>
<dbReference type="GO" id="GO:0046872">
    <property type="term" value="F:metal ion binding"/>
    <property type="evidence" value="ECO:0007669"/>
    <property type="project" value="UniProtKB-KW"/>
</dbReference>
<evidence type="ECO:0000256" key="1">
    <source>
        <dbReference type="ARBA" id="ARBA00008056"/>
    </source>
</evidence>
<evidence type="ECO:0000313" key="5">
    <source>
        <dbReference type="Proteomes" id="UP001285441"/>
    </source>
</evidence>
<dbReference type="Pfam" id="PF03171">
    <property type="entry name" value="2OG-FeII_Oxy"/>
    <property type="match status" value="1"/>
</dbReference>
<keyword evidence="2" id="KW-0408">Iron</keyword>
<dbReference type="InterPro" id="IPR026992">
    <property type="entry name" value="DIOX_N"/>
</dbReference>
<organism evidence="4 5">
    <name type="scientific">Podospora didyma</name>
    <dbReference type="NCBI Taxonomy" id="330526"/>
    <lineage>
        <taxon>Eukaryota</taxon>
        <taxon>Fungi</taxon>
        <taxon>Dikarya</taxon>
        <taxon>Ascomycota</taxon>
        <taxon>Pezizomycotina</taxon>
        <taxon>Sordariomycetes</taxon>
        <taxon>Sordariomycetidae</taxon>
        <taxon>Sordariales</taxon>
        <taxon>Podosporaceae</taxon>
        <taxon>Podospora</taxon>
    </lineage>
</organism>
<dbReference type="InterPro" id="IPR044861">
    <property type="entry name" value="IPNS-like_FE2OG_OXY"/>
</dbReference>
<protein>
    <recommendedName>
        <fullName evidence="3">Fe2OG dioxygenase domain-containing protein</fullName>
    </recommendedName>
</protein>
<sequence>MAALNSTIPTVDLSPFSDPASFSTSDRLQAGRALVLALHNLGFAKISGHGVSLADIEEMLGWSKKLFNLPVSEKMKAPHPPGPMPHRGYSGLGVEKVYSTDDMEGHAPDEDVGEALRKISDFKENYEIGSEYDDQQTNIWLPDDVLPGFRPYMTALYERLAEVGKLVLSAIGTGLELGIDDYSALMQLDSDRHSQLRLLHYPSITKDKLQKELFTRLPAHTDWGSFTMLLQDSRGGLELLDPGAQSFLPAIPEEGTLVLNIGDMLQRFTNDYFQSALHRVSVPDNVVAVPDSGIPERYSIPFFVAPPPSHTVTTLPKFISAETPAKYGPVRFEDYGAMRAKYAYQDRGSHE</sequence>
<dbReference type="PANTHER" id="PTHR47990">
    <property type="entry name" value="2-OXOGLUTARATE (2OG) AND FE(II)-DEPENDENT OXYGENASE SUPERFAMILY PROTEIN-RELATED"/>
    <property type="match status" value="1"/>
</dbReference>
<feature type="domain" description="Fe2OG dioxygenase" evidence="3">
    <location>
        <begin position="192"/>
        <end position="306"/>
    </location>
</feature>
<evidence type="ECO:0000256" key="2">
    <source>
        <dbReference type="RuleBase" id="RU003682"/>
    </source>
</evidence>
<keyword evidence="5" id="KW-1185">Reference proteome</keyword>
<dbReference type="Gene3D" id="2.60.120.330">
    <property type="entry name" value="B-lactam Antibiotic, Isopenicillin N Synthase, Chain"/>
    <property type="match status" value="1"/>
</dbReference>
<reference evidence="4" key="2">
    <citation type="submission" date="2023-06" db="EMBL/GenBank/DDBJ databases">
        <authorList>
            <consortium name="Lawrence Berkeley National Laboratory"/>
            <person name="Haridas S."/>
            <person name="Hensen N."/>
            <person name="Bonometti L."/>
            <person name="Westerberg I."/>
            <person name="Brannstrom I.O."/>
            <person name="Guillou S."/>
            <person name="Cros-Aarteil S."/>
            <person name="Calhoun S."/>
            <person name="Kuo A."/>
            <person name="Mondo S."/>
            <person name="Pangilinan J."/>
            <person name="Riley R."/>
            <person name="LaButti K."/>
            <person name="Andreopoulos B."/>
            <person name="Lipzen A."/>
            <person name="Chen C."/>
            <person name="Yanf M."/>
            <person name="Daum C."/>
            <person name="Ng V."/>
            <person name="Clum A."/>
            <person name="Steindorff A."/>
            <person name="Ohm R."/>
            <person name="Martin F."/>
            <person name="Silar P."/>
            <person name="Natvig D."/>
            <person name="Lalanne C."/>
            <person name="Gautier V."/>
            <person name="Ament-velasquez S.L."/>
            <person name="Kruys A."/>
            <person name="Hutchinson M.I."/>
            <person name="Powell A.J."/>
            <person name="Barry K."/>
            <person name="Miller A.N."/>
            <person name="Grigoriev I.V."/>
            <person name="Debuchy R."/>
            <person name="Gladieux P."/>
            <person name="Thoren M.H."/>
            <person name="Johannesson H."/>
        </authorList>
    </citation>
    <scope>NUCLEOTIDE SEQUENCE</scope>
    <source>
        <strain evidence="4">CBS 232.78</strain>
    </source>
</reference>
<keyword evidence="2" id="KW-0560">Oxidoreductase</keyword>
<dbReference type="EMBL" id="JAULSW010000001">
    <property type="protein sequence ID" value="KAK3395064.1"/>
    <property type="molecule type" value="Genomic_DNA"/>
</dbReference>
<dbReference type="PROSITE" id="PS51471">
    <property type="entry name" value="FE2OG_OXY"/>
    <property type="match status" value="1"/>
</dbReference>
<name>A0AAE0U943_9PEZI</name>
<dbReference type="InterPro" id="IPR050231">
    <property type="entry name" value="Iron_ascorbate_oxido_reductase"/>
</dbReference>
<dbReference type="GO" id="GO:0016491">
    <property type="term" value="F:oxidoreductase activity"/>
    <property type="evidence" value="ECO:0007669"/>
    <property type="project" value="UniProtKB-KW"/>
</dbReference>
<dbReference type="SUPFAM" id="SSF51197">
    <property type="entry name" value="Clavaminate synthase-like"/>
    <property type="match status" value="1"/>
</dbReference>
<comment type="similarity">
    <text evidence="1 2">Belongs to the iron/ascorbate-dependent oxidoreductase family.</text>
</comment>
<dbReference type="InterPro" id="IPR027443">
    <property type="entry name" value="IPNS-like_sf"/>
</dbReference>
<comment type="caution">
    <text evidence="4">The sequence shown here is derived from an EMBL/GenBank/DDBJ whole genome shotgun (WGS) entry which is preliminary data.</text>
</comment>
<keyword evidence="2" id="KW-0479">Metal-binding</keyword>
<proteinExistence type="inferred from homology"/>
<dbReference type="Proteomes" id="UP001285441">
    <property type="component" value="Unassembled WGS sequence"/>
</dbReference>